<dbReference type="AlphaFoldDB" id="A0A8J3AKA2"/>
<name>A0A8J3AKA2_9BACI</name>
<evidence type="ECO:0000313" key="2">
    <source>
        <dbReference type="Proteomes" id="UP000626244"/>
    </source>
</evidence>
<organism evidence="1 2">
    <name type="scientific">Gottfriedia solisilvae</name>
    <dbReference type="NCBI Taxonomy" id="1516104"/>
    <lineage>
        <taxon>Bacteria</taxon>
        <taxon>Bacillati</taxon>
        <taxon>Bacillota</taxon>
        <taxon>Bacilli</taxon>
        <taxon>Bacillales</taxon>
        <taxon>Bacillaceae</taxon>
        <taxon>Gottfriedia</taxon>
    </lineage>
</organism>
<gene>
    <name evidence="1" type="ORF">GCM10007380_27860</name>
</gene>
<accession>A0A8J3AKA2</accession>
<protein>
    <submittedName>
        <fullName evidence="1">Uncharacterized protein</fullName>
    </submittedName>
</protein>
<dbReference type="OrthoDB" id="2466459at2"/>
<dbReference type="EMBL" id="BMHB01000001">
    <property type="protein sequence ID" value="GGI15415.1"/>
    <property type="molecule type" value="Genomic_DNA"/>
</dbReference>
<comment type="caution">
    <text evidence="1">The sequence shown here is derived from an EMBL/GenBank/DDBJ whole genome shotgun (WGS) entry which is preliminary data.</text>
</comment>
<dbReference type="RefSeq" id="WP_087999770.1">
    <property type="nucleotide sequence ID" value="NZ_BMHB01000001.1"/>
</dbReference>
<sequence>MSENFFANYKKFVVPPQDQQKVENEEFNPKDYASYYILTLSLNDPLIANWKDAIDYEIDIHKSILKVLKEFNEKQIGHYHLRLLELEDDNSYFVIALSCKNEIHEPIEMISDYIEKMISTPFYIGQNWYRIIGHKGRVERKIFHISLQEYST</sequence>
<proteinExistence type="predicted"/>
<evidence type="ECO:0000313" key="1">
    <source>
        <dbReference type="EMBL" id="GGI15415.1"/>
    </source>
</evidence>
<reference evidence="2" key="1">
    <citation type="journal article" date="2019" name="Int. J. Syst. Evol. Microbiol.">
        <title>The Global Catalogue of Microorganisms (GCM) 10K type strain sequencing project: providing services to taxonomists for standard genome sequencing and annotation.</title>
        <authorList>
            <consortium name="The Broad Institute Genomics Platform"/>
            <consortium name="The Broad Institute Genome Sequencing Center for Infectious Disease"/>
            <person name="Wu L."/>
            <person name="Ma J."/>
        </authorList>
    </citation>
    <scope>NUCLEOTIDE SEQUENCE [LARGE SCALE GENOMIC DNA]</scope>
    <source>
        <strain evidence="2">CGMCC 1.14993</strain>
    </source>
</reference>
<keyword evidence="2" id="KW-1185">Reference proteome</keyword>
<dbReference type="Proteomes" id="UP000626244">
    <property type="component" value="Unassembled WGS sequence"/>
</dbReference>